<dbReference type="RefSeq" id="WP_021726647.1">
    <property type="nucleotide sequence ID" value="NZ_AWEZ01000061.1"/>
</dbReference>
<reference evidence="1 2" key="1">
    <citation type="submission" date="2013-08" db="EMBL/GenBank/DDBJ databases">
        <authorList>
            <person name="Durkin A.S."/>
            <person name="Haft D.R."/>
            <person name="McCorrison J."/>
            <person name="Torralba M."/>
            <person name="Gillis M."/>
            <person name="Haft D.H."/>
            <person name="Methe B."/>
            <person name="Sutton G."/>
            <person name="Nelson K.E."/>
        </authorList>
    </citation>
    <scope>NUCLEOTIDE SEQUENCE [LARGE SCALE GENOMIC DNA]</scope>
    <source>
        <strain evidence="1 2">F0195</strain>
    </source>
</reference>
<dbReference type="EMBL" id="AWEZ01000061">
    <property type="protein sequence ID" value="ERL06908.1"/>
    <property type="molecule type" value="Genomic_DNA"/>
</dbReference>
<proteinExistence type="predicted"/>
<dbReference type="GO" id="GO:0016791">
    <property type="term" value="F:phosphatase activity"/>
    <property type="evidence" value="ECO:0007669"/>
    <property type="project" value="TreeGrafter"/>
</dbReference>
<dbReference type="OrthoDB" id="3186192at2"/>
<dbReference type="GO" id="GO:0005829">
    <property type="term" value="C:cytosol"/>
    <property type="evidence" value="ECO:0007669"/>
    <property type="project" value="TreeGrafter"/>
</dbReference>
<dbReference type="SUPFAM" id="SSF56784">
    <property type="entry name" value="HAD-like"/>
    <property type="match status" value="1"/>
</dbReference>
<comment type="caution">
    <text evidence="1">The sequence shown here is derived from an EMBL/GenBank/DDBJ whole genome shotgun (WGS) entry which is preliminary data.</text>
</comment>
<dbReference type="Pfam" id="PF08282">
    <property type="entry name" value="Hydrolase_3"/>
    <property type="match status" value="2"/>
</dbReference>
<dbReference type="Gene3D" id="3.30.1240.10">
    <property type="match status" value="1"/>
</dbReference>
<dbReference type="InterPro" id="IPR023214">
    <property type="entry name" value="HAD_sf"/>
</dbReference>
<protein>
    <submittedName>
        <fullName evidence="1">Sucrose-6F-phosphate phosphohydrolase domain protein</fullName>
    </submittedName>
</protein>
<accession>U2TL54</accession>
<dbReference type="GO" id="GO:0000287">
    <property type="term" value="F:magnesium ion binding"/>
    <property type="evidence" value="ECO:0007669"/>
    <property type="project" value="TreeGrafter"/>
</dbReference>
<dbReference type="PATRIC" id="fig|1125712.3.peg.1776"/>
<organism evidence="1 2">
    <name type="scientific">Olsenella profusa F0195</name>
    <dbReference type="NCBI Taxonomy" id="1125712"/>
    <lineage>
        <taxon>Bacteria</taxon>
        <taxon>Bacillati</taxon>
        <taxon>Actinomycetota</taxon>
        <taxon>Coriobacteriia</taxon>
        <taxon>Coriobacteriales</taxon>
        <taxon>Atopobiaceae</taxon>
        <taxon>Olsenella</taxon>
    </lineage>
</organism>
<dbReference type="STRING" id="1125712.HMPREF1316_0933"/>
<keyword evidence="1" id="KW-0378">Hydrolase</keyword>
<dbReference type="Proteomes" id="UP000016638">
    <property type="component" value="Unassembled WGS sequence"/>
</dbReference>
<dbReference type="Gene3D" id="3.40.50.1000">
    <property type="entry name" value="HAD superfamily/HAD-like"/>
    <property type="match status" value="1"/>
</dbReference>
<dbReference type="AlphaFoldDB" id="U2TL54"/>
<sequence>MIKLVLSDLDDTLIPFGAPRASARALRDIRALQVAGVHFAPVTGRVPAAMSWMFGDDETCYATGAFANGQVVRVDGRTVKWVAIESGLLQQVVDVLDGECLDVWLALYGLTDPAHVSLVSPHPDRILANPPDTWDGHTQCILPRVPTGSYVKANLQCSCSRQEMTKVRDLLRLRVPELGFVMPSLVARVIDVSALGWGKADAVLLIAHELGIDPTEACAFGDSENDLSMIRALPNSVAVANADESVQQAAAWHIGLSRDDAVAQAFEDILAANAEGRRPSFMSKDFTHE</sequence>
<dbReference type="InterPro" id="IPR036412">
    <property type="entry name" value="HAD-like_sf"/>
</dbReference>
<evidence type="ECO:0000313" key="2">
    <source>
        <dbReference type="Proteomes" id="UP000016638"/>
    </source>
</evidence>
<keyword evidence="2" id="KW-1185">Reference proteome</keyword>
<dbReference type="PANTHER" id="PTHR10000">
    <property type="entry name" value="PHOSPHOSERINE PHOSPHATASE"/>
    <property type="match status" value="1"/>
</dbReference>
<name>U2TL54_9ACTN</name>
<evidence type="ECO:0000313" key="1">
    <source>
        <dbReference type="EMBL" id="ERL06908.1"/>
    </source>
</evidence>
<dbReference type="eggNOG" id="COG0561">
    <property type="taxonomic scope" value="Bacteria"/>
</dbReference>
<dbReference type="PANTHER" id="PTHR10000:SF8">
    <property type="entry name" value="HAD SUPERFAMILY HYDROLASE-LIKE, TYPE 3"/>
    <property type="match status" value="1"/>
</dbReference>
<gene>
    <name evidence="1" type="ORF">HMPREF1316_0933</name>
</gene>